<reference evidence="3" key="1">
    <citation type="submission" date="2023-11" db="EMBL/GenBank/DDBJ databases">
        <title>Genome assemblies of two species of porcelain crab, Petrolisthes cinctipes and Petrolisthes manimaculis (Anomura: Porcellanidae).</title>
        <authorList>
            <person name="Angst P."/>
        </authorList>
    </citation>
    <scope>NUCLEOTIDE SEQUENCE</scope>
    <source>
        <strain evidence="3">PB745_02</strain>
        <tissue evidence="3">Gill</tissue>
    </source>
</reference>
<dbReference type="GO" id="GO:0043138">
    <property type="term" value="F:3'-5' DNA helicase activity"/>
    <property type="evidence" value="ECO:0007669"/>
    <property type="project" value="UniProtKB-EC"/>
</dbReference>
<feature type="region of interest" description="Disordered" evidence="1">
    <location>
        <begin position="932"/>
        <end position="989"/>
    </location>
</feature>
<dbReference type="Proteomes" id="UP001292094">
    <property type="component" value="Unassembled WGS sequence"/>
</dbReference>
<dbReference type="SUPFAM" id="SSF158702">
    <property type="entry name" value="Sec63 N-terminal domain-like"/>
    <property type="match status" value="1"/>
</dbReference>
<evidence type="ECO:0000259" key="2">
    <source>
        <dbReference type="SMART" id="SM00973"/>
    </source>
</evidence>
<dbReference type="InterPro" id="IPR004179">
    <property type="entry name" value="Sec63-dom"/>
</dbReference>
<dbReference type="SMART" id="SM00973">
    <property type="entry name" value="Sec63"/>
    <property type="match status" value="1"/>
</dbReference>
<dbReference type="Gene3D" id="1.10.3380.10">
    <property type="entry name" value="Sec63 N-terminal domain-like domain"/>
    <property type="match status" value="1"/>
</dbReference>
<name>A0AAE1QEV0_9EUCA</name>
<protein>
    <recommendedName>
        <fullName evidence="2">SEC63 domain-containing protein</fullName>
    </recommendedName>
</protein>
<dbReference type="EMBL" id="JAWZYT010000301">
    <property type="protein sequence ID" value="KAK4325046.1"/>
    <property type="molecule type" value="Genomic_DNA"/>
</dbReference>
<feature type="compositionally biased region" description="Low complexity" evidence="1">
    <location>
        <begin position="602"/>
        <end position="621"/>
    </location>
</feature>
<feature type="compositionally biased region" description="Polar residues" evidence="1">
    <location>
        <begin position="1187"/>
        <end position="1196"/>
    </location>
</feature>
<feature type="region of interest" description="Disordered" evidence="1">
    <location>
        <begin position="1182"/>
        <end position="1203"/>
    </location>
</feature>
<organism evidence="3 4">
    <name type="scientific">Petrolisthes manimaculis</name>
    <dbReference type="NCBI Taxonomy" id="1843537"/>
    <lineage>
        <taxon>Eukaryota</taxon>
        <taxon>Metazoa</taxon>
        <taxon>Ecdysozoa</taxon>
        <taxon>Arthropoda</taxon>
        <taxon>Crustacea</taxon>
        <taxon>Multicrustacea</taxon>
        <taxon>Malacostraca</taxon>
        <taxon>Eumalacostraca</taxon>
        <taxon>Eucarida</taxon>
        <taxon>Decapoda</taxon>
        <taxon>Pleocyemata</taxon>
        <taxon>Anomura</taxon>
        <taxon>Galatheoidea</taxon>
        <taxon>Porcellanidae</taxon>
        <taxon>Petrolisthes</taxon>
    </lineage>
</organism>
<dbReference type="GO" id="GO:0051321">
    <property type="term" value="P:meiotic cell cycle"/>
    <property type="evidence" value="ECO:0007669"/>
    <property type="project" value="UniProtKB-KW"/>
</dbReference>
<feature type="compositionally biased region" description="Polar residues" evidence="1">
    <location>
        <begin position="591"/>
        <end position="601"/>
    </location>
</feature>
<keyword evidence="4" id="KW-1185">Reference proteome</keyword>
<feature type="region of interest" description="Disordered" evidence="1">
    <location>
        <begin position="585"/>
        <end position="621"/>
    </location>
</feature>
<evidence type="ECO:0000313" key="3">
    <source>
        <dbReference type="EMBL" id="KAK4325046.1"/>
    </source>
</evidence>
<dbReference type="PANTHER" id="PTHR47835:SF3">
    <property type="entry name" value="HELICASE FOR MEIOSIS 1"/>
    <property type="match status" value="1"/>
</dbReference>
<evidence type="ECO:0000313" key="4">
    <source>
        <dbReference type="Proteomes" id="UP001292094"/>
    </source>
</evidence>
<dbReference type="GO" id="GO:0016787">
    <property type="term" value="F:hydrolase activity"/>
    <property type="evidence" value="ECO:0007669"/>
    <property type="project" value="UniProtKB-KW"/>
</dbReference>
<feature type="region of interest" description="Disordered" evidence="1">
    <location>
        <begin position="694"/>
        <end position="719"/>
    </location>
</feature>
<dbReference type="AlphaFoldDB" id="A0AAE1QEV0"/>
<feature type="compositionally biased region" description="Polar residues" evidence="1">
    <location>
        <begin position="959"/>
        <end position="976"/>
    </location>
</feature>
<dbReference type="InterPro" id="IPR052247">
    <property type="entry name" value="Meiotic_Crossover_Helicase"/>
</dbReference>
<evidence type="ECO:0000256" key="1">
    <source>
        <dbReference type="SAM" id="MobiDB-lite"/>
    </source>
</evidence>
<proteinExistence type="predicted"/>
<gene>
    <name evidence="3" type="ORF">Pmani_004356</name>
</gene>
<accession>A0AAE1QEV0</accession>
<dbReference type="PANTHER" id="PTHR47835">
    <property type="entry name" value="HFM1, ATP DEPENDENT DNA HELICASE HOMOLOG"/>
    <property type="match status" value="1"/>
</dbReference>
<sequence>MCTREVNALAQVGLITQSEVDVKPTPPGRLMARYCVSFTTMKSFLQLRGDESLRELIELVSECKEFWDVKVRVSEKRVLNDLNKSQTSSVRFPIKGKIKTRGQKINCLIQATLGSQNVVDPGLSQETAKVMRTGQRITKCLAEYGATRQEYELHLNTTLLAKCFSCRLWENSRFVTRQLERIGPALSSSLVSSKVTSFSTLESTTPRDIELVNRDKCEVRVMVRLANQDQLLQGTTTPRHHSCRLIIGDADNTVVFHLRATDAALLVSGSLSRVVEVTRAQTGDELAINFISETWAGLDVQSSYTPRYGMKLPVPTTQSVISTSTDNTASTSLPAGVTEVAPLGQQRRACLHSCGDKRTCAHNCCKVGVTNRGEGGSMPAMVQEVKKRTSQLPATPIKKMKTAISSGTVNLSQFKFTPSRPMLLPAPSPMKYNPQANTTTTTTASNTHLHHDSSITFDLLPPTQGNQQNIGNMSYNEYMLPSETVQYGNTQATQNASRTATAYNNAHMINSEKGFVDGWNDDDFSSSNVDAYVSEVEKKLNSANGRAADQDYEDCFSEPLDIEYVHEQPQQQDLSSLSWRRFQARQKKNQWRSNHSNASLPTTNTTSIASTTTSETGNSSYGQSAAAYSAASHLLSGNKSTGNFSSSVIDTNLNSSVVSRASGTSCQSTGQQLSQNHLNQVTVRQVGVLTSNPAPSEAQYSQSQMTNRPLGAQNNLNPLMSQTPEAERTHLQTQGAQIMMGVTPQNINNIHRQALIVTQGGQNWMPARYPGVQMWQRNTLPPRTSATLLPTQNQHLQTQLYGGLAPRPLQQSVSAPQGHMQGMLPLGSTITSNKENEYRMGPGDSFGPQSTVRQLLAQPVMRLPTQNYQRPMQPMYTARQLLPTKIPNTQNQATRIPNGNGNLNHNTVPSRIITTDASTSIYNGIREPVGQRIKSTVLRPQANLSKSAGVEGDHDPDSSRSYQEIQKTDSQYTSHTEGGGGGEGEDSVVHESNMPQQTTMTGQDYKLTFNKRTILPIQPGSIKPMQQGGGRMCYSSDTVQGDSCSLLPSTSTSQAHQSILSTLQHSLPVAGVKPLIQEPAKSSGHKRGRKEDPFSHLTKEWTEAKKGKDRHKLGNISVVTPQPSSVISETLNTPKEDHGDDWRDLEIFQWCRQQEKNTLDSLYQRDRTPPRQYVTPTYRSASDLLPTLQSESTNAPPSHHEAEGSLHITYGSRNKRGEPMVGVDVTSVMGGQNINIKVSNIPTGHQEGASTKTQDNCTERHRLQPTTSDQVRQLSLL</sequence>
<feature type="domain" description="SEC63" evidence="2">
    <location>
        <begin position="24"/>
        <end position="306"/>
    </location>
</feature>
<comment type="caution">
    <text evidence="3">The sequence shown here is derived from an EMBL/GenBank/DDBJ whole genome shotgun (WGS) entry which is preliminary data.</text>
</comment>
<dbReference type="Pfam" id="PF02889">
    <property type="entry name" value="Sec63"/>
    <property type="match status" value="1"/>
</dbReference>